<keyword evidence="3" id="KW-1185">Reference proteome</keyword>
<feature type="region of interest" description="Disordered" evidence="1">
    <location>
        <begin position="1"/>
        <end position="21"/>
    </location>
</feature>
<gene>
    <name evidence="2" type="ORF">J2S37_001214</name>
</gene>
<evidence type="ECO:0000313" key="3">
    <source>
        <dbReference type="Proteomes" id="UP001183619"/>
    </source>
</evidence>
<evidence type="ECO:0000313" key="2">
    <source>
        <dbReference type="EMBL" id="MDR7354676.1"/>
    </source>
</evidence>
<proteinExistence type="predicted"/>
<dbReference type="Proteomes" id="UP001183619">
    <property type="component" value="Unassembled WGS sequence"/>
</dbReference>
<dbReference type="EMBL" id="JAVDYF010000001">
    <property type="protein sequence ID" value="MDR7354676.1"/>
    <property type="molecule type" value="Genomic_DNA"/>
</dbReference>
<protein>
    <submittedName>
        <fullName evidence="2">Uncharacterized protein</fullName>
    </submittedName>
</protein>
<evidence type="ECO:0000256" key="1">
    <source>
        <dbReference type="SAM" id="MobiDB-lite"/>
    </source>
</evidence>
<reference evidence="2 3" key="1">
    <citation type="submission" date="2023-07" db="EMBL/GenBank/DDBJ databases">
        <title>Sequencing the genomes of 1000 actinobacteria strains.</title>
        <authorList>
            <person name="Klenk H.-P."/>
        </authorList>
    </citation>
    <scope>NUCLEOTIDE SEQUENCE [LARGE SCALE GENOMIC DNA]</scope>
    <source>
        <strain evidence="2 3">DSM 44508</strain>
    </source>
</reference>
<sequence>MSHVLPRNHKRDLARKVATRRKVATKKDRREKFYKIALKDALLSDGSLEYEIGVLLKNLSKSSDRHNLLAKLRLVSSGGEGEWSPTKNQIKAAQLLIKRVAEGKSTEEITPEIRYIAQFGQTPSLKS</sequence>
<comment type="caution">
    <text evidence="2">The sequence shown here is derived from an EMBL/GenBank/DDBJ whole genome shotgun (WGS) entry which is preliminary data.</text>
</comment>
<name>A0ABU2B7T9_9CORY</name>
<organism evidence="2 3">
    <name type="scientific">Corynebacterium felinum</name>
    <dbReference type="NCBI Taxonomy" id="131318"/>
    <lineage>
        <taxon>Bacteria</taxon>
        <taxon>Bacillati</taxon>
        <taxon>Actinomycetota</taxon>
        <taxon>Actinomycetes</taxon>
        <taxon>Mycobacteriales</taxon>
        <taxon>Corynebacteriaceae</taxon>
        <taxon>Corynebacterium</taxon>
    </lineage>
</organism>
<accession>A0ABU2B7T9</accession>
<dbReference type="RefSeq" id="WP_277105303.1">
    <property type="nucleotide sequence ID" value="NZ_BAAAJS010000024.1"/>
</dbReference>